<dbReference type="EMBL" id="CP045503">
    <property type="protein sequence ID" value="QPG58331.1"/>
    <property type="molecule type" value="Genomic_DNA"/>
</dbReference>
<reference evidence="1" key="1">
    <citation type="submission" date="2021-07" db="EMBL/GenBank/DDBJ databases">
        <title>Shewanella sp. YLB-07 whole genome sequence.</title>
        <authorList>
            <person name="Yu L."/>
        </authorList>
    </citation>
    <scope>NUCLEOTIDE SEQUENCE</scope>
    <source>
        <strain evidence="1">YLB-08</strain>
    </source>
</reference>
<proteinExistence type="predicted"/>
<evidence type="ECO:0000313" key="1">
    <source>
        <dbReference type="EMBL" id="QPG58331.1"/>
    </source>
</evidence>
<keyword evidence="2" id="KW-1185">Reference proteome</keyword>
<dbReference type="RefSeq" id="WP_142871002.1">
    <property type="nucleotide sequence ID" value="NZ_CP045503.2"/>
</dbReference>
<evidence type="ECO:0000313" key="2">
    <source>
        <dbReference type="Proteomes" id="UP000316416"/>
    </source>
</evidence>
<protein>
    <submittedName>
        <fullName evidence="1">Uncharacterized protein</fullName>
    </submittedName>
</protein>
<accession>A0ABX6V8L8</accession>
<name>A0ABX6V8L8_9GAMM</name>
<dbReference type="Proteomes" id="UP000316416">
    <property type="component" value="Chromosome"/>
</dbReference>
<sequence>MKFFGYGVAAIIICFVVIAVNNKINFLGFSDENVLELNSGKVVLGKVYRESLMSEYQITTRGSISPAISVQSSTTNLYNDVRERYVDFLSNANEYRKAKGLDPLYIDTAMWESEFEVSYSTSVVYESEYHSSFKVLVDETLVKDDTKKVGILKHLEEVREYSHRAYEKYQKKYSFID</sequence>
<organism evidence="1 2">
    <name type="scientific">Shewanella eurypsychrophilus</name>
    <dbReference type="NCBI Taxonomy" id="2593656"/>
    <lineage>
        <taxon>Bacteria</taxon>
        <taxon>Pseudomonadati</taxon>
        <taxon>Pseudomonadota</taxon>
        <taxon>Gammaproteobacteria</taxon>
        <taxon>Alteromonadales</taxon>
        <taxon>Shewanellaceae</taxon>
        <taxon>Shewanella</taxon>
    </lineage>
</organism>
<gene>
    <name evidence="1" type="ORF">FM038_013405</name>
</gene>